<name>A0A0M0J4J7_9EUKA</name>
<sequence>MLANMVIVATGYTLSMGAAPLMHSPARACAPLMADVVSENPWNDPREGKPFGEADGPNRPIGKVRGAVASYQPRGITDASVIKPQYIETDDEPWHSTSKQTVVATKKLLEKADLPFVAAETGLDRDLSAVTDASGVKAAMDKAVKAGARPGCAALKTGELLVTLFAKDAEAAMKKRPAAPKKTVQGAGWDGAERELAKVHDNSV</sequence>
<proteinExistence type="predicted"/>
<dbReference type="AlphaFoldDB" id="A0A0M0J4J7"/>
<gene>
    <name evidence="2" type="ORF">Ctob_005313</name>
</gene>
<keyword evidence="3" id="KW-1185">Reference proteome</keyword>
<protein>
    <submittedName>
        <fullName evidence="2">Uncharacterized protein</fullName>
    </submittedName>
</protein>
<organism evidence="2 3">
    <name type="scientific">Chrysochromulina tobinii</name>
    <dbReference type="NCBI Taxonomy" id="1460289"/>
    <lineage>
        <taxon>Eukaryota</taxon>
        <taxon>Haptista</taxon>
        <taxon>Haptophyta</taxon>
        <taxon>Prymnesiophyceae</taxon>
        <taxon>Prymnesiales</taxon>
        <taxon>Chrysochromulinaceae</taxon>
        <taxon>Chrysochromulina</taxon>
    </lineage>
</organism>
<dbReference type="EMBL" id="JWZX01003365">
    <property type="protein sequence ID" value="KOO21405.1"/>
    <property type="molecule type" value="Genomic_DNA"/>
</dbReference>
<evidence type="ECO:0000256" key="1">
    <source>
        <dbReference type="SAM" id="MobiDB-lite"/>
    </source>
</evidence>
<accession>A0A0M0J4J7</accession>
<evidence type="ECO:0000313" key="2">
    <source>
        <dbReference type="EMBL" id="KOO21405.1"/>
    </source>
</evidence>
<dbReference type="Proteomes" id="UP000037460">
    <property type="component" value="Unassembled WGS sequence"/>
</dbReference>
<feature type="region of interest" description="Disordered" evidence="1">
    <location>
        <begin position="174"/>
        <end position="204"/>
    </location>
</feature>
<reference evidence="3" key="1">
    <citation type="journal article" date="2015" name="PLoS Genet.">
        <title>Genome Sequence and Transcriptome Analyses of Chrysochromulina tobin: Metabolic Tools for Enhanced Algal Fitness in the Prominent Order Prymnesiales (Haptophyceae).</title>
        <authorList>
            <person name="Hovde B.T."/>
            <person name="Deodato C.R."/>
            <person name="Hunsperger H.M."/>
            <person name="Ryken S.A."/>
            <person name="Yost W."/>
            <person name="Jha R.K."/>
            <person name="Patterson J."/>
            <person name="Monnat R.J. Jr."/>
            <person name="Barlow S.B."/>
            <person name="Starkenburg S.R."/>
            <person name="Cattolico R.A."/>
        </authorList>
    </citation>
    <scope>NUCLEOTIDE SEQUENCE</scope>
    <source>
        <strain evidence="3">CCMP291</strain>
    </source>
</reference>
<feature type="compositionally biased region" description="Basic and acidic residues" evidence="1">
    <location>
        <begin position="191"/>
        <end position="204"/>
    </location>
</feature>
<evidence type="ECO:0000313" key="3">
    <source>
        <dbReference type="Proteomes" id="UP000037460"/>
    </source>
</evidence>
<comment type="caution">
    <text evidence="2">The sequence shown here is derived from an EMBL/GenBank/DDBJ whole genome shotgun (WGS) entry which is preliminary data.</text>
</comment>